<dbReference type="PANTHER" id="PTHR33867">
    <property type="entry name" value="RIBOSOME MATURATION FACTOR RIMP"/>
    <property type="match status" value="1"/>
</dbReference>
<sequence length="152" mass="17358">MYRDPQKVKRLLAVAVEGMGYELVGVEFHARPDRSLLRVYIDGEKGITLDDCQRVSHQLGGVLDVEDLIVGRYTLEISSPGLDRPLFEPQHFIRFAGSEVRVQLRELLEGRRKLVGRLLGMREDDVVIVDGAGREWRVPLERIEKARLVPEL</sequence>
<dbReference type="SUPFAM" id="SSF74942">
    <property type="entry name" value="YhbC-like, C-terminal domain"/>
    <property type="match status" value="1"/>
</dbReference>
<dbReference type="STRING" id="1400863.BN873_380011"/>
<dbReference type="RefSeq" id="WP_048673566.1">
    <property type="nucleotide sequence ID" value="NZ_CBTJ020000045.1"/>
</dbReference>
<comment type="subcellular location">
    <subcellularLocation>
        <location evidence="3">Cytoplasm</location>
    </subcellularLocation>
</comment>
<evidence type="ECO:0000256" key="3">
    <source>
        <dbReference type="HAMAP-Rule" id="MF_01077"/>
    </source>
</evidence>
<reference evidence="6" key="1">
    <citation type="submission" date="2013-07" db="EMBL/GenBank/DDBJ databases">
        <authorList>
            <person name="McIlroy S."/>
        </authorList>
    </citation>
    <scope>NUCLEOTIDE SEQUENCE [LARGE SCALE GENOMIC DNA]</scope>
    <source>
        <strain evidence="6">Run_A_D11</strain>
    </source>
</reference>
<dbReference type="InterPro" id="IPR035956">
    <property type="entry name" value="RimP_N_sf"/>
</dbReference>
<protein>
    <recommendedName>
        <fullName evidence="3">Ribosome maturation factor RimP</fullName>
    </recommendedName>
</protein>
<dbReference type="InterPro" id="IPR003728">
    <property type="entry name" value="Ribosome_maturation_RimP"/>
</dbReference>
<evidence type="ECO:0000259" key="4">
    <source>
        <dbReference type="Pfam" id="PF02576"/>
    </source>
</evidence>
<name>W6M8P6_9GAMM</name>
<evidence type="ECO:0000313" key="7">
    <source>
        <dbReference type="Proteomes" id="UP000035760"/>
    </source>
</evidence>
<keyword evidence="2 3" id="KW-0690">Ribosome biogenesis</keyword>
<dbReference type="OrthoDB" id="9805006at2"/>
<dbReference type="Pfam" id="PF02576">
    <property type="entry name" value="RimP_N"/>
    <property type="match status" value="1"/>
</dbReference>
<feature type="domain" description="Ribosome maturation factor RimP C-terminal" evidence="5">
    <location>
        <begin position="86"/>
        <end position="151"/>
    </location>
</feature>
<comment type="similarity">
    <text evidence="3">Belongs to the RimP family.</text>
</comment>
<feature type="domain" description="Ribosome maturation factor RimP N-terminal" evidence="4">
    <location>
        <begin position="13"/>
        <end position="83"/>
    </location>
</feature>
<proteinExistence type="inferred from homology"/>
<dbReference type="Gene3D" id="2.30.30.180">
    <property type="entry name" value="Ribosome maturation factor RimP, C-terminal domain"/>
    <property type="match status" value="1"/>
</dbReference>
<evidence type="ECO:0000313" key="6">
    <source>
        <dbReference type="EMBL" id="CDI03029.1"/>
    </source>
</evidence>
<keyword evidence="7" id="KW-1185">Reference proteome</keyword>
<dbReference type="GO" id="GO:0000028">
    <property type="term" value="P:ribosomal small subunit assembly"/>
    <property type="evidence" value="ECO:0007669"/>
    <property type="project" value="TreeGrafter"/>
</dbReference>
<dbReference type="InterPro" id="IPR028989">
    <property type="entry name" value="RimP_N"/>
</dbReference>
<dbReference type="FunFam" id="3.30.300.70:FF:000001">
    <property type="entry name" value="Ribosome maturation factor RimP"/>
    <property type="match status" value="1"/>
</dbReference>
<gene>
    <name evidence="3" type="primary">rimP</name>
    <name evidence="6" type="ORF">BN873_380011</name>
</gene>
<dbReference type="HAMAP" id="MF_01077">
    <property type="entry name" value="RimP"/>
    <property type="match status" value="1"/>
</dbReference>
<comment type="function">
    <text evidence="3">Required for maturation of 30S ribosomal subunits.</text>
</comment>
<dbReference type="CDD" id="cd01734">
    <property type="entry name" value="YlxS_C"/>
    <property type="match status" value="1"/>
</dbReference>
<dbReference type="PANTHER" id="PTHR33867:SF1">
    <property type="entry name" value="RIBOSOME MATURATION FACTOR RIMP"/>
    <property type="match status" value="1"/>
</dbReference>
<dbReference type="EMBL" id="CBTJ020000045">
    <property type="protein sequence ID" value="CDI03029.1"/>
    <property type="molecule type" value="Genomic_DNA"/>
</dbReference>
<dbReference type="Gene3D" id="3.30.300.70">
    <property type="entry name" value="RimP-like superfamily, N-terminal"/>
    <property type="match status" value="1"/>
</dbReference>
<organism evidence="6 7">
    <name type="scientific">Candidatus Competibacter denitrificans Run_A_D11</name>
    <dbReference type="NCBI Taxonomy" id="1400863"/>
    <lineage>
        <taxon>Bacteria</taxon>
        <taxon>Pseudomonadati</taxon>
        <taxon>Pseudomonadota</taxon>
        <taxon>Gammaproteobacteria</taxon>
        <taxon>Candidatus Competibacteraceae</taxon>
        <taxon>Candidatus Competibacter</taxon>
    </lineage>
</organism>
<evidence type="ECO:0000256" key="2">
    <source>
        <dbReference type="ARBA" id="ARBA00022517"/>
    </source>
</evidence>
<reference evidence="6" key="2">
    <citation type="submission" date="2014-03" db="EMBL/GenBank/DDBJ databases">
        <title>Candidatus Competibacter-lineage genomes retrieved from metagenomes reveal functional metabolic diversity.</title>
        <authorList>
            <person name="McIlroy S.J."/>
            <person name="Albertsen M."/>
            <person name="Andresen E.K."/>
            <person name="Saunders A.M."/>
            <person name="Kristiansen R."/>
            <person name="Stokholm-Bjerregaard M."/>
            <person name="Nielsen K.L."/>
            <person name="Nielsen P.H."/>
        </authorList>
    </citation>
    <scope>NUCLEOTIDE SEQUENCE</scope>
    <source>
        <strain evidence="6">Run_A_D11</strain>
    </source>
</reference>
<dbReference type="InterPro" id="IPR028998">
    <property type="entry name" value="RimP_C"/>
</dbReference>
<dbReference type="GO" id="GO:0005829">
    <property type="term" value="C:cytosol"/>
    <property type="evidence" value="ECO:0007669"/>
    <property type="project" value="TreeGrafter"/>
</dbReference>
<dbReference type="Proteomes" id="UP000035760">
    <property type="component" value="Unassembled WGS sequence"/>
</dbReference>
<comment type="caution">
    <text evidence="6">The sequence shown here is derived from an EMBL/GenBank/DDBJ whole genome shotgun (WGS) entry which is preliminary data.</text>
</comment>
<dbReference type="GO" id="GO:0006412">
    <property type="term" value="P:translation"/>
    <property type="evidence" value="ECO:0007669"/>
    <property type="project" value="TreeGrafter"/>
</dbReference>
<accession>W6M8P6</accession>
<evidence type="ECO:0000259" key="5">
    <source>
        <dbReference type="Pfam" id="PF17384"/>
    </source>
</evidence>
<dbReference type="AlphaFoldDB" id="W6M8P6"/>
<dbReference type="NCBIfam" id="NF000927">
    <property type="entry name" value="PRK00092.1-1"/>
    <property type="match status" value="1"/>
</dbReference>
<dbReference type="Pfam" id="PF17384">
    <property type="entry name" value="DUF150_C"/>
    <property type="match status" value="1"/>
</dbReference>
<dbReference type="InterPro" id="IPR036847">
    <property type="entry name" value="RimP_C_sf"/>
</dbReference>
<dbReference type="SUPFAM" id="SSF75420">
    <property type="entry name" value="YhbC-like, N-terminal domain"/>
    <property type="match status" value="1"/>
</dbReference>
<evidence type="ECO:0000256" key="1">
    <source>
        <dbReference type="ARBA" id="ARBA00022490"/>
    </source>
</evidence>
<keyword evidence="1 3" id="KW-0963">Cytoplasm</keyword>